<feature type="domain" description="SCP2" evidence="1">
    <location>
        <begin position="9"/>
        <end position="99"/>
    </location>
</feature>
<dbReference type="InterPro" id="IPR036527">
    <property type="entry name" value="SCP2_sterol-bd_dom_sf"/>
</dbReference>
<dbReference type="Proteomes" id="UP000007798">
    <property type="component" value="Unassembled WGS sequence"/>
</dbReference>
<sequence>MKSDEIIEKIRNKLKESDPARRTVVNTFQFNFTDVDGQLIKSVALDIYEGNTASADGRVTISDEDFYLVGTKQKTFDEIIKSERAQIDGDTEAISKIMEKFRINTQN</sequence>
<name>A0A0Q9WUQ8_DROWI</name>
<dbReference type="Gene3D" id="3.30.1050.10">
    <property type="entry name" value="SCP2 sterol-binding domain"/>
    <property type="match status" value="1"/>
</dbReference>
<dbReference type="PhylomeDB" id="A0A0Q9WUQ8"/>
<dbReference type="InterPro" id="IPR003033">
    <property type="entry name" value="SCP2_sterol-bd_dom"/>
</dbReference>
<proteinExistence type="predicted"/>
<dbReference type="Pfam" id="PF02036">
    <property type="entry name" value="SCP2"/>
    <property type="match status" value="1"/>
</dbReference>
<protein>
    <submittedName>
        <fullName evidence="2">Uncharacterized protein, isoform C</fullName>
    </submittedName>
</protein>
<evidence type="ECO:0000313" key="3">
    <source>
        <dbReference type="Proteomes" id="UP000007798"/>
    </source>
</evidence>
<reference evidence="2 3" key="1">
    <citation type="journal article" date="2007" name="Nature">
        <title>Evolution of genes and genomes on the Drosophila phylogeny.</title>
        <authorList>
            <consortium name="Drosophila 12 Genomes Consortium"/>
            <person name="Clark A.G."/>
            <person name="Eisen M.B."/>
            <person name="Smith D.R."/>
            <person name="Bergman C.M."/>
            <person name="Oliver B."/>
            <person name="Markow T.A."/>
            <person name="Kaufman T.C."/>
            <person name="Kellis M."/>
            <person name="Gelbart W."/>
            <person name="Iyer V.N."/>
            <person name="Pollard D.A."/>
            <person name="Sackton T.B."/>
            <person name="Larracuente A.M."/>
            <person name="Singh N.D."/>
            <person name="Abad J.P."/>
            <person name="Abt D.N."/>
            <person name="Adryan B."/>
            <person name="Aguade M."/>
            <person name="Akashi H."/>
            <person name="Anderson W.W."/>
            <person name="Aquadro C.F."/>
            <person name="Ardell D.H."/>
            <person name="Arguello R."/>
            <person name="Artieri C.G."/>
            <person name="Barbash D.A."/>
            <person name="Barker D."/>
            <person name="Barsanti P."/>
            <person name="Batterham P."/>
            <person name="Batzoglou S."/>
            <person name="Begun D."/>
            <person name="Bhutkar A."/>
            <person name="Blanco E."/>
            <person name="Bosak S.A."/>
            <person name="Bradley R.K."/>
            <person name="Brand A.D."/>
            <person name="Brent M.R."/>
            <person name="Brooks A.N."/>
            <person name="Brown R.H."/>
            <person name="Butlin R.K."/>
            <person name="Caggese C."/>
            <person name="Calvi B.R."/>
            <person name="Bernardo de Carvalho A."/>
            <person name="Caspi A."/>
            <person name="Castrezana S."/>
            <person name="Celniker S.E."/>
            <person name="Chang J.L."/>
            <person name="Chapple C."/>
            <person name="Chatterji S."/>
            <person name="Chinwalla A."/>
            <person name="Civetta A."/>
            <person name="Clifton S.W."/>
            <person name="Comeron J.M."/>
            <person name="Costello J.C."/>
            <person name="Coyne J.A."/>
            <person name="Daub J."/>
            <person name="David R.G."/>
            <person name="Delcher A.L."/>
            <person name="Delehaunty K."/>
            <person name="Do C.B."/>
            <person name="Ebling H."/>
            <person name="Edwards K."/>
            <person name="Eickbush T."/>
            <person name="Evans J.D."/>
            <person name="Filipski A."/>
            <person name="Findeiss S."/>
            <person name="Freyhult E."/>
            <person name="Fulton L."/>
            <person name="Fulton R."/>
            <person name="Garcia A.C."/>
            <person name="Gardiner A."/>
            <person name="Garfield D.A."/>
            <person name="Garvin B.E."/>
            <person name="Gibson G."/>
            <person name="Gilbert D."/>
            <person name="Gnerre S."/>
            <person name="Godfrey J."/>
            <person name="Good R."/>
            <person name="Gotea V."/>
            <person name="Gravely B."/>
            <person name="Greenberg A.J."/>
            <person name="Griffiths-Jones S."/>
            <person name="Gross S."/>
            <person name="Guigo R."/>
            <person name="Gustafson E.A."/>
            <person name="Haerty W."/>
            <person name="Hahn M.W."/>
            <person name="Halligan D.L."/>
            <person name="Halpern A.L."/>
            <person name="Halter G.M."/>
            <person name="Han M.V."/>
            <person name="Heger A."/>
            <person name="Hillier L."/>
            <person name="Hinrichs A.S."/>
            <person name="Holmes I."/>
            <person name="Hoskins R.A."/>
            <person name="Hubisz M.J."/>
            <person name="Hultmark D."/>
            <person name="Huntley M.A."/>
            <person name="Jaffe D.B."/>
            <person name="Jagadeeshan S."/>
            <person name="Jeck W.R."/>
            <person name="Johnson J."/>
            <person name="Jones C.D."/>
            <person name="Jordan W.C."/>
            <person name="Karpen G.H."/>
            <person name="Kataoka E."/>
            <person name="Keightley P.D."/>
            <person name="Kheradpour P."/>
            <person name="Kirkness E.F."/>
            <person name="Koerich L.B."/>
            <person name="Kristiansen K."/>
            <person name="Kudrna D."/>
            <person name="Kulathinal R.J."/>
            <person name="Kumar S."/>
            <person name="Kwok R."/>
            <person name="Lander E."/>
            <person name="Langley C.H."/>
            <person name="Lapoint R."/>
            <person name="Lazzaro B.P."/>
            <person name="Lee S.J."/>
            <person name="Levesque L."/>
            <person name="Li R."/>
            <person name="Lin C.F."/>
            <person name="Lin M.F."/>
            <person name="Lindblad-Toh K."/>
            <person name="Llopart A."/>
            <person name="Long M."/>
            <person name="Low L."/>
            <person name="Lozovsky E."/>
            <person name="Lu J."/>
            <person name="Luo M."/>
            <person name="Machado C.A."/>
            <person name="Makalowski W."/>
            <person name="Marzo M."/>
            <person name="Matsuda M."/>
            <person name="Matzkin L."/>
            <person name="McAllister B."/>
            <person name="McBride C.S."/>
            <person name="McKernan B."/>
            <person name="McKernan K."/>
            <person name="Mendez-Lago M."/>
            <person name="Minx P."/>
            <person name="Mollenhauer M.U."/>
            <person name="Montooth K."/>
            <person name="Mount S.M."/>
            <person name="Mu X."/>
            <person name="Myers E."/>
            <person name="Negre B."/>
            <person name="Newfeld S."/>
            <person name="Nielsen R."/>
            <person name="Noor M.A."/>
            <person name="O'Grady P."/>
            <person name="Pachter L."/>
            <person name="Papaceit M."/>
            <person name="Parisi M.J."/>
            <person name="Parisi M."/>
            <person name="Parts L."/>
            <person name="Pedersen J.S."/>
            <person name="Pesole G."/>
            <person name="Phillippy A.M."/>
            <person name="Ponting C.P."/>
            <person name="Pop M."/>
            <person name="Porcelli D."/>
            <person name="Powell J.R."/>
            <person name="Prohaska S."/>
            <person name="Pruitt K."/>
            <person name="Puig M."/>
            <person name="Quesneville H."/>
            <person name="Ram K.R."/>
            <person name="Rand D."/>
            <person name="Rasmussen M.D."/>
            <person name="Reed L.K."/>
            <person name="Reenan R."/>
            <person name="Reily A."/>
            <person name="Remington K.A."/>
            <person name="Rieger T.T."/>
            <person name="Ritchie M.G."/>
            <person name="Robin C."/>
            <person name="Rogers Y.H."/>
            <person name="Rohde C."/>
            <person name="Rozas J."/>
            <person name="Rubenfield M.J."/>
            <person name="Ruiz A."/>
            <person name="Russo S."/>
            <person name="Salzberg S.L."/>
            <person name="Sanchez-Gracia A."/>
            <person name="Saranga D.J."/>
            <person name="Sato H."/>
            <person name="Schaeffer S.W."/>
            <person name="Schatz M.C."/>
            <person name="Schlenke T."/>
            <person name="Schwartz R."/>
            <person name="Segarra C."/>
            <person name="Singh R.S."/>
            <person name="Sirot L."/>
            <person name="Sirota M."/>
            <person name="Sisneros N.B."/>
            <person name="Smith C.D."/>
            <person name="Smith T.F."/>
            <person name="Spieth J."/>
            <person name="Stage D.E."/>
            <person name="Stark A."/>
            <person name="Stephan W."/>
            <person name="Strausberg R.L."/>
            <person name="Strempel S."/>
            <person name="Sturgill D."/>
            <person name="Sutton G."/>
            <person name="Sutton G.G."/>
            <person name="Tao W."/>
            <person name="Teichmann S."/>
            <person name="Tobari Y.N."/>
            <person name="Tomimura Y."/>
            <person name="Tsolas J.M."/>
            <person name="Valente V.L."/>
            <person name="Venter E."/>
            <person name="Venter J.C."/>
            <person name="Vicario S."/>
            <person name="Vieira F.G."/>
            <person name="Vilella A.J."/>
            <person name="Villasante A."/>
            <person name="Walenz B."/>
            <person name="Wang J."/>
            <person name="Wasserman M."/>
            <person name="Watts T."/>
            <person name="Wilson D."/>
            <person name="Wilson R.K."/>
            <person name="Wing R.A."/>
            <person name="Wolfner M.F."/>
            <person name="Wong A."/>
            <person name="Wong G.K."/>
            <person name="Wu C.I."/>
            <person name="Wu G."/>
            <person name="Yamamoto D."/>
            <person name="Yang H.P."/>
            <person name="Yang S.P."/>
            <person name="Yorke J.A."/>
            <person name="Yoshida K."/>
            <person name="Zdobnov E."/>
            <person name="Zhang P."/>
            <person name="Zhang Y."/>
            <person name="Zimin A.V."/>
            <person name="Baldwin J."/>
            <person name="Abdouelleil A."/>
            <person name="Abdulkadir J."/>
            <person name="Abebe A."/>
            <person name="Abera B."/>
            <person name="Abreu J."/>
            <person name="Acer S.C."/>
            <person name="Aftuck L."/>
            <person name="Alexander A."/>
            <person name="An P."/>
            <person name="Anderson E."/>
            <person name="Anderson S."/>
            <person name="Arachi H."/>
            <person name="Azer M."/>
            <person name="Bachantsang P."/>
            <person name="Barry A."/>
            <person name="Bayul T."/>
            <person name="Berlin A."/>
            <person name="Bessette D."/>
            <person name="Bloom T."/>
            <person name="Blye J."/>
            <person name="Boguslavskiy L."/>
            <person name="Bonnet C."/>
            <person name="Boukhgalter B."/>
            <person name="Bourzgui I."/>
            <person name="Brown A."/>
            <person name="Cahill P."/>
            <person name="Channer S."/>
            <person name="Cheshatsang Y."/>
            <person name="Chuda L."/>
            <person name="Citroen M."/>
            <person name="Collymore A."/>
            <person name="Cooke P."/>
            <person name="Costello M."/>
            <person name="D'Aco K."/>
            <person name="Daza R."/>
            <person name="De Haan G."/>
            <person name="DeGray S."/>
            <person name="DeMaso C."/>
            <person name="Dhargay N."/>
            <person name="Dooley K."/>
            <person name="Dooley E."/>
            <person name="Doricent M."/>
            <person name="Dorje P."/>
            <person name="Dorjee K."/>
            <person name="Dupes A."/>
            <person name="Elong R."/>
            <person name="Falk J."/>
            <person name="Farina A."/>
            <person name="Faro S."/>
            <person name="Ferguson D."/>
            <person name="Fisher S."/>
            <person name="Foley C.D."/>
            <person name="Franke A."/>
            <person name="Friedrich D."/>
            <person name="Gadbois L."/>
            <person name="Gearin G."/>
            <person name="Gearin C.R."/>
            <person name="Giannoukos G."/>
            <person name="Goode T."/>
            <person name="Graham J."/>
            <person name="Grandbois E."/>
            <person name="Grewal S."/>
            <person name="Gyaltsen K."/>
            <person name="Hafez N."/>
            <person name="Hagos B."/>
            <person name="Hall J."/>
            <person name="Henson C."/>
            <person name="Hollinger A."/>
            <person name="Honan T."/>
            <person name="Huard M.D."/>
            <person name="Hughes L."/>
            <person name="Hurhula B."/>
            <person name="Husby M.E."/>
            <person name="Kamat A."/>
            <person name="Kanga B."/>
            <person name="Kashin S."/>
            <person name="Khazanovich D."/>
            <person name="Kisner P."/>
            <person name="Lance K."/>
            <person name="Lara M."/>
            <person name="Lee W."/>
            <person name="Lennon N."/>
            <person name="Letendre F."/>
            <person name="LeVine R."/>
            <person name="Lipovsky A."/>
            <person name="Liu X."/>
            <person name="Liu J."/>
            <person name="Liu S."/>
            <person name="Lokyitsang T."/>
            <person name="Lokyitsang Y."/>
            <person name="Lubonja R."/>
            <person name="Lui A."/>
            <person name="MacDonald P."/>
            <person name="Magnisalis V."/>
            <person name="Maru K."/>
            <person name="Matthews C."/>
            <person name="McCusker W."/>
            <person name="McDonough S."/>
            <person name="Mehta T."/>
            <person name="Meldrim J."/>
            <person name="Meneus L."/>
            <person name="Mihai O."/>
            <person name="Mihalev A."/>
            <person name="Mihova T."/>
            <person name="Mittelman R."/>
            <person name="Mlenga V."/>
            <person name="Montmayeur A."/>
            <person name="Mulrain L."/>
            <person name="Navidi A."/>
            <person name="Naylor J."/>
            <person name="Negash T."/>
            <person name="Nguyen T."/>
            <person name="Nguyen N."/>
            <person name="Nicol R."/>
            <person name="Norbu C."/>
            <person name="Norbu N."/>
            <person name="Novod N."/>
            <person name="O'Neill B."/>
            <person name="Osman S."/>
            <person name="Markiewicz E."/>
            <person name="Oyono O.L."/>
            <person name="Patti C."/>
            <person name="Phunkhang P."/>
            <person name="Pierre F."/>
            <person name="Priest M."/>
            <person name="Raghuraman S."/>
            <person name="Rege F."/>
            <person name="Reyes R."/>
            <person name="Rise C."/>
            <person name="Rogov P."/>
            <person name="Ross K."/>
            <person name="Ryan E."/>
            <person name="Settipalli S."/>
            <person name="Shea T."/>
            <person name="Sherpa N."/>
            <person name="Shi L."/>
            <person name="Shih D."/>
            <person name="Sparrow T."/>
            <person name="Spaulding J."/>
            <person name="Stalker J."/>
            <person name="Stange-Thomann N."/>
            <person name="Stavropoulos S."/>
            <person name="Stone C."/>
            <person name="Strader C."/>
            <person name="Tesfaye S."/>
            <person name="Thomson T."/>
            <person name="Thoulutsang Y."/>
            <person name="Thoulutsang D."/>
            <person name="Topham K."/>
            <person name="Topping I."/>
            <person name="Tsamla T."/>
            <person name="Vassiliev H."/>
            <person name="Vo A."/>
            <person name="Wangchuk T."/>
            <person name="Wangdi T."/>
            <person name="Weiand M."/>
            <person name="Wilkinson J."/>
            <person name="Wilson A."/>
            <person name="Yadav S."/>
            <person name="Young G."/>
            <person name="Yu Q."/>
            <person name="Zembek L."/>
            <person name="Zhong D."/>
            <person name="Zimmer A."/>
            <person name="Zwirko Z."/>
            <person name="Jaffe D.B."/>
            <person name="Alvarez P."/>
            <person name="Brockman W."/>
            <person name="Butler J."/>
            <person name="Chin C."/>
            <person name="Gnerre S."/>
            <person name="Grabherr M."/>
            <person name="Kleber M."/>
            <person name="Mauceli E."/>
            <person name="MacCallum I."/>
        </authorList>
    </citation>
    <scope>NUCLEOTIDE SEQUENCE [LARGE SCALE GENOMIC DNA]</scope>
    <source>
        <strain evidence="3">Tucson 14030-0811.24</strain>
    </source>
</reference>
<gene>
    <name evidence="2" type="primary">Dwil\GK22434</name>
    <name evidence="2" type="ORF">Dwil_GK22434</name>
</gene>
<dbReference type="EMBL" id="CH964251">
    <property type="protein sequence ID" value="KRF99756.1"/>
    <property type="molecule type" value="Genomic_DNA"/>
</dbReference>
<accession>A0A0Q9WUQ8</accession>
<dbReference type="SUPFAM" id="SSF55718">
    <property type="entry name" value="SCP-like"/>
    <property type="match status" value="1"/>
</dbReference>
<dbReference type="OrthoDB" id="10265837at2759"/>
<evidence type="ECO:0000313" key="2">
    <source>
        <dbReference type="EMBL" id="KRF99756.1"/>
    </source>
</evidence>
<keyword evidence="3" id="KW-1185">Reference proteome</keyword>
<organism evidence="2 3">
    <name type="scientific">Drosophila willistoni</name>
    <name type="common">Fruit fly</name>
    <dbReference type="NCBI Taxonomy" id="7260"/>
    <lineage>
        <taxon>Eukaryota</taxon>
        <taxon>Metazoa</taxon>
        <taxon>Ecdysozoa</taxon>
        <taxon>Arthropoda</taxon>
        <taxon>Hexapoda</taxon>
        <taxon>Insecta</taxon>
        <taxon>Pterygota</taxon>
        <taxon>Neoptera</taxon>
        <taxon>Endopterygota</taxon>
        <taxon>Diptera</taxon>
        <taxon>Brachycera</taxon>
        <taxon>Muscomorpha</taxon>
        <taxon>Ephydroidea</taxon>
        <taxon>Drosophilidae</taxon>
        <taxon>Drosophila</taxon>
        <taxon>Sophophora</taxon>
    </lineage>
</organism>
<evidence type="ECO:0000259" key="1">
    <source>
        <dbReference type="Pfam" id="PF02036"/>
    </source>
</evidence>
<dbReference type="AlphaFoldDB" id="A0A0Q9WUQ8"/>